<dbReference type="EMBL" id="FOAA01000005">
    <property type="protein sequence ID" value="SEK78992.1"/>
    <property type="molecule type" value="Genomic_DNA"/>
</dbReference>
<keyword evidence="3" id="KW-1185">Reference proteome</keyword>
<dbReference type="STRING" id="1396821.SAMN05444515_10556"/>
<reference evidence="3" key="1">
    <citation type="submission" date="2016-10" db="EMBL/GenBank/DDBJ databases">
        <authorList>
            <person name="Varghese N."/>
            <person name="Submissions S."/>
        </authorList>
    </citation>
    <scope>NUCLEOTIDE SEQUENCE [LARGE SCALE GENOMIC DNA]</scope>
    <source>
        <strain evidence="3">DSM 241</strain>
    </source>
</reference>
<organism evidence="2 3">
    <name type="scientific">Ectothiorhodospira marina</name>
    <dbReference type="NCBI Taxonomy" id="1396821"/>
    <lineage>
        <taxon>Bacteria</taxon>
        <taxon>Pseudomonadati</taxon>
        <taxon>Pseudomonadota</taxon>
        <taxon>Gammaproteobacteria</taxon>
        <taxon>Chromatiales</taxon>
        <taxon>Ectothiorhodospiraceae</taxon>
        <taxon>Ectothiorhodospira</taxon>
    </lineage>
</organism>
<feature type="region of interest" description="Disordered" evidence="1">
    <location>
        <begin position="1"/>
        <end position="56"/>
    </location>
</feature>
<sequence length="195" mass="20864">MPAAGAGKAPHYNGADSSQTSTVPWERPSAAKIAATQASGPAEGGDPGGGCSPHGCGGQAYRDVFTASRRKEHPPRQGLPPMRNPGAHARYALGGRGPLPQGATGLGQCRVSPCPNMRRDTLYCTIMVRRRDPILGMEPRSGPYFDHSHHGTVHALSRPNVFQRPCRLISGQPISKWQSFKSLEEHACQQATYST</sequence>
<feature type="region of interest" description="Disordered" evidence="1">
    <location>
        <begin position="70"/>
        <end position="90"/>
    </location>
</feature>
<proteinExistence type="predicted"/>
<dbReference type="Proteomes" id="UP000199256">
    <property type="component" value="Unassembled WGS sequence"/>
</dbReference>
<accession>A0A1H7JWZ1</accession>
<feature type="compositionally biased region" description="Gly residues" evidence="1">
    <location>
        <begin position="42"/>
        <end position="56"/>
    </location>
</feature>
<evidence type="ECO:0000313" key="3">
    <source>
        <dbReference type="Proteomes" id="UP000199256"/>
    </source>
</evidence>
<name>A0A1H7JWZ1_9GAMM</name>
<dbReference type="AlphaFoldDB" id="A0A1H7JWZ1"/>
<protein>
    <submittedName>
        <fullName evidence="2">Uncharacterized protein</fullName>
    </submittedName>
</protein>
<evidence type="ECO:0000313" key="2">
    <source>
        <dbReference type="EMBL" id="SEK78992.1"/>
    </source>
</evidence>
<evidence type="ECO:0000256" key="1">
    <source>
        <dbReference type="SAM" id="MobiDB-lite"/>
    </source>
</evidence>
<gene>
    <name evidence="2" type="ORF">SAMN05444515_10556</name>
</gene>